<evidence type="ECO:0000256" key="5">
    <source>
        <dbReference type="ARBA" id="ARBA00022701"/>
    </source>
</evidence>
<keyword evidence="8 12" id="KW-0505">Motor protein</keyword>
<evidence type="ECO:0000313" key="13">
    <source>
        <dbReference type="EMBL" id="MBY30031.1"/>
    </source>
</evidence>
<dbReference type="SMART" id="SM01375">
    <property type="entry name" value="Dynein_light"/>
    <property type="match status" value="1"/>
</dbReference>
<comment type="function">
    <text evidence="11">Force generating protein of respiratory cilia. Produces force towards the minus ends of microtubules. Dynein has ATPase activity.</text>
</comment>
<comment type="subcellular location">
    <subcellularLocation>
        <location evidence="1">Cytoplasm</location>
        <location evidence="1">Cytoskeleton</location>
        <location evidence="1">Cilium axoneme</location>
    </subcellularLocation>
</comment>
<keyword evidence="4 12" id="KW-0963">Cytoplasm</keyword>
<accession>A0A2S2PKP3</accession>
<dbReference type="SUPFAM" id="SSF54648">
    <property type="entry name" value="DLC"/>
    <property type="match status" value="1"/>
</dbReference>
<keyword evidence="9 12" id="KW-0206">Cytoskeleton</keyword>
<dbReference type="GO" id="GO:0005874">
    <property type="term" value="C:microtubule"/>
    <property type="evidence" value="ECO:0007669"/>
    <property type="project" value="UniProtKB-KW"/>
</dbReference>
<comment type="subunit">
    <text evidence="3">Consists of at least two heavy chains and a number of intermediate and light chains.</text>
</comment>
<dbReference type="Gene3D" id="3.30.740.10">
    <property type="entry name" value="Protein Inhibitor Of Neuronal Nitric Oxide Synthase"/>
    <property type="match status" value="1"/>
</dbReference>
<evidence type="ECO:0000256" key="8">
    <source>
        <dbReference type="ARBA" id="ARBA00023175"/>
    </source>
</evidence>
<dbReference type="GO" id="GO:0005930">
    <property type="term" value="C:axoneme"/>
    <property type="evidence" value="ECO:0007669"/>
    <property type="project" value="UniProtKB-SubCell"/>
</dbReference>
<evidence type="ECO:0000256" key="9">
    <source>
        <dbReference type="ARBA" id="ARBA00023212"/>
    </source>
</evidence>
<dbReference type="FunFam" id="3.30.740.10:FF:000002">
    <property type="entry name" value="Dynein light chain"/>
    <property type="match status" value="1"/>
</dbReference>
<evidence type="ECO:0000256" key="12">
    <source>
        <dbReference type="RuleBase" id="RU365010"/>
    </source>
</evidence>
<evidence type="ECO:0000256" key="4">
    <source>
        <dbReference type="ARBA" id="ARBA00022490"/>
    </source>
</evidence>
<dbReference type="GO" id="GO:0007017">
    <property type="term" value="P:microtubule-based process"/>
    <property type="evidence" value="ECO:0007669"/>
    <property type="project" value="InterPro"/>
</dbReference>
<dbReference type="InterPro" id="IPR001372">
    <property type="entry name" value="Dynein_light_chain_typ-1/2"/>
</dbReference>
<evidence type="ECO:0000256" key="6">
    <source>
        <dbReference type="ARBA" id="ARBA00023017"/>
    </source>
</evidence>
<keyword evidence="5 12" id="KW-0493">Microtubule</keyword>
<dbReference type="Pfam" id="PF01221">
    <property type="entry name" value="Dynein_light"/>
    <property type="match status" value="1"/>
</dbReference>
<evidence type="ECO:0000256" key="3">
    <source>
        <dbReference type="ARBA" id="ARBA00011655"/>
    </source>
</evidence>
<sequence length="104" mass="11826">MEEFADTKEDENKKIVHTYPLVQQCDMSEEMKAETVEVIITACEKFGSDYFAAAKTVKQMLDKKYGPQWNAVVGEAFGIQITHQTNTLMYMFFGGNLGICAWKI</sequence>
<dbReference type="PANTHER" id="PTHR11886:SF2">
    <property type="entry name" value="DYNEIN AXONEMAL LIGHT CHAIN 4"/>
    <property type="match status" value="1"/>
</dbReference>
<organism evidence="13">
    <name type="scientific">Schizaphis graminum</name>
    <name type="common">Green bug aphid</name>
    <dbReference type="NCBI Taxonomy" id="13262"/>
    <lineage>
        <taxon>Eukaryota</taxon>
        <taxon>Metazoa</taxon>
        <taxon>Ecdysozoa</taxon>
        <taxon>Arthropoda</taxon>
        <taxon>Hexapoda</taxon>
        <taxon>Insecta</taxon>
        <taxon>Pterygota</taxon>
        <taxon>Neoptera</taxon>
        <taxon>Paraneoptera</taxon>
        <taxon>Hemiptera</taxon>
        <taxon>Sternorrhyncha</taxon>
        <taxon>Aphidomorpha</taxon>
        <taxon>Aphidoidea</taxon>
        <taxon>Aphididae</taxon>
        <taxon>Aphidini</taxon>
        <taxon>Schizaphis</taxon>
    </lineage>
</organism>
<evidence type="ECO:0000256" key="10">
    <source>
        <dbReference type="ARBA" id="ARBA00023273"/>
    </source>
</evidence>
<evidence type="ECO:0000256" key="7">
    <source>
        <dbReference type="ARBA" id="ARBA00023069"/>
    </source>
</evidence>
<proteinExistence type="inferred from homology"/>
<dbReference type="PANTHER" id="PTHR11886">
    <property type="entry name" value="DYNEIN LIGHT CHAIN"/>
    <property type="match status" value="1"/>
</dbReference>
<dbReference type="AlphaFoldDB" id="A0A2S2PKP3"/>
<keyword evidence="7" id="KW-0969">Cilium</keyword>
<reference evidence="13" key="1">
    <citation type="submission" date="2018-04" db="EMBL/GenBank/DDBJ databases">
        <title>Transcriptome of Schizaphis graminum biotype I.</title>
        <authorList>
            <person name="Scully E.D."/>
            <person name="Geib S.M."/>
            <person name="Palmer N.A."/>
            <person name="Koch K."/>
            <person name="Bradshaw J."/>
            <person name="Heng-Moss T."/>
            <person name="Sarath G."/>
        </authorList>
    </citation>
    <scope>NUCLEOTIDE SEQUENCE</scope>
</reference>
<dbReference type="InterPro" id="IPR037177">
    <property type="entry name" value="DLC_sf"/>
</dbReference>
<evidence type="ECO:0000256" key="11">
    <source>
        <dbReference type="ARBA" id="ARBA00057688"/>
    </source>
</evidence>
<dbReference type="EMBL" id="GGMR01017412">
    <property type="protein sequence ID" value="MBY30031.1"/>
    <property type="molecule type" value="Transcribed_RNA"/>
</dbReference>
<evidence type="ECO:0000256" key="1">
    <source>
        <dbReference type="ARBA" id="ARBA00004430"/>
    </source>
</evidence>
<evidence type="ECO:0000256" key="2">
    <source>
        <dbReference type="ARBA" id="ARBA00010156"/>
    </source>
</evidence>
<keyword evidence="6 12" id="KW-0243">Dynein</keyword>
<comment type="similarity">
    <text evidence="2 12">Belongs to the dynein light chain family.</text>
</comment>
<name>A0A2S2PKP3_SCHGA</name>
<dbReference type="GO" id="GO:0030286">
    <property type="term" value="C:dynein complex"/>
    <property type="evidence" value="ECO:0007669"/>
    <property type="project" value="UniProtKB-KW"/>
</dbReference>
<gene>
    <name evidence="13" type="primary">Dnal4</name>
    <name evidence="13" type="ORF">g.3715</name>
</gene>
<keyword evidence="10" id="KW-0966">Cell projection</keyword>
<dbReference type="CDD" id="cd21453">
    <property type="entry name" value="DLC-like_DNAL4"/>
    <property type="match status" value="1"/>
</dbReference>
<protein>
    <recommendedName>
        <fullName evidence="12">Dynein light chain</fullName>
    </recommendedName>
</protein>